<dbReference type="InterPro" id="IPR056706">
    <property type="entry name" value="DUF7804"/>
</dbReference>
<keyword evidence="3" id="KW-1185">Reference proteome</keyword>
<dbReference type="EMBL" id="JADFTS010000006">
    <property type="protein sequence ID" value="KAF9602296.1"/>
    <property type="molecule type" value="Genomic_DNA"/>
</dbReference>
<accession>A0A835HME2</accession>
<proteinExistence type="predicted"/>
<dbReference type="Proteomes" id="UP000631114">
    <property type="component" value="Unassembled WGS sequence"/>
</dbReference>
<comment type="caution">
    <text evidence="2">The sequence shown here is derived from an EMBL/GenBank/DDBJ whole genome shotgun (WGS) entry which is preliminary data.</text>
</comment>
<sequence length="72" mass="8373">MPYHIVRNIGEAPFLMQVYSKTKVEVEREKENVDVWASVKRRWKEGCPIPDGVILVEQLDGDDDDGSKKWKI</sequence>
<dbReference type="OrthoDB" id="2013011at2759"/>
<name>A0A835HME2_9MAGN</name>
<evidence type="ECO:0000313" key="3">
    <source>
        <dbReference type="Proteomes" id="UP000631114"/>
    </source>
</evidence>
<evidence type="ECO:0000259" key="1">
    <source>
        <dbReference type="Pfam" id="PF25089"/>
    </source>
</evidence>
<dbReference type="PANTHER" id="PTHR35127:SF1">
    <property type="entry name" value="GENOME ASSEMBLY, CHROMOSOME: A10"/>
    <property type="match status" value="1"/>
</dbReference>
<gene>
    <name evidence="2" type="ORF">IFM89_026413</name>
</gene>
<dbReference type="AlphaFoldDB" id="A0A835HME2"/>
<protein>
    <recommendedName>
        <fullName evidence="1">DUF7804 domain-containing protein</fullName>
    </recommendedName>
</protein>
<reference evidence="2 3" key="1">
    <citation type="submission" date="2020-10" db="EMBL/GenBank/DDBJ databases">
        <title>The Coptis chinensis genome and diversification of protoberbering-type alkaloids.</title>
        <authorList>
            <person name="Wang B."/>
            <person name="Shu S."/>
            <person name="Song C."/>
            <person name="Liu Y."/>
        </authorList>
    </citation>
    <scope>NUCLEOTIDE SEQUENCE [LARGE SCALE GENOMIC DNA]</scope>
    <source>
        <strain evidence="2">HL-2020</strain>
        <tissue evidence="2">Leaf</tissue>
    </source>
</reference>
<evidence type="ECO:0000313" key="2">
    <source>
        <dbReference type="EMBL" id="KAF9602296.1"/>
    </source>
</evidence>
<feature type="domain" description="DUF7804" evidence="1">
    <location>
        <begin position="4"/>
        <end position="65"/>
    </location>
</feature>
<dbReference type="Pfam" id="PF25089">
    <property type="entry name" value="DUF7804"/>
    <property type="match status" value="1"/>
</dbReference>
<organism evidence="2 3">
    <name type="scientific">Coptis chinensis</name>
    <dbReference type="NCBI Taxonomy" id="261450"/>
    <lineage>
        <taxon>Eukaryota</taxon>
        <taxon>Viridiplantae</taxon>
        <taxon>Streptophyta</taxon>
        <taxon>Embryophyta</taxon>
        <taxon>Tracheophyta</taxon>
        <taxon>Spermatophyta</taxon>
        <taxon>Magnoliopsida</taxon>
        <taxon>Ranunculales</taxon>
        <taxon>Ranunculaceae</taxon>
        <taxon>Coptidoideae</taxon>
        <taxon>Coptis</taxon>
    </lineage>
</organism>
<dbReference type="PANTHER" id="PTHR35127">
    <property type="entry name" value="OS03G0736900 PROTEIN"/>
    <property type="match status" value="1"/>
</dbReference>